<dbReference type="InterPro" id="IPR036465">
    <property type="entry name" value="vWFA_dom_sf"/>
</dbReference>
<dbReference type="Proteomes" id="UP001597337">
    <property type="component" value="Unassembled WGS sequence"/>
</dbReference>
<organism evidence="4 5">
    <name type="scientific">Thiorhodococcus fuscus</name>
    <dbReference type="NCBI Taxonomy" id="527200"/>
    <lineage>
        <taxon>Bacteria</taxon>
        <taxon>Pseudomonadati</taxon>
        <taxon>Pseudomonadota</taxon>
        <taxon>Gammaproteobacteria</taxon>
        <taxon>Chromatiales</taxon>
        <taxon>Chromatiaceae</taxon>
        <taxon>Thiorhodococcus</taxon>
    </lineage>
</organism>
<dbReference type="InterPro" id="IPR002035">
    <property type="entry name" value="VWF_A"/>
</dbReference>
<accession>A0ABW4Y838</accession>
<keyword evidence="2" id="KW-0812">Transmembrane</keyword>
<comment type="caution">
    <text evidence="4">The sequence shown here is derived from an EMBL/GenBank/DDBJ whole genome shotgun (WGS) entry which is preliminary data.</text>
</comment>
<evidence type="ECO:0000256" key="1">
    <source>
        <dbReference type="SAM" id="MobiDB-lite"/>
    </source>
</evidence>
<dbReference type="Gene3D" id="3.40.50.410">
    <property type="entry name" value="von Willebrand factor, type A domain"/>
    <property type="match status" value="1"/>
</dbReference>
<dbReference type="PROSITE" id="PS50234">
    <property type="entry name" value="VWFA"/>
    <property type="match status" value="1"/>
</dbReference>
<keyword evidence="2" id="KW-1133">Transmembrane helix</keyword>
<dbReference type="RefSeq" id="WP_386026330.1">
    <property type="nucleotide sequence ID" value="NZ_JBHUHX010000021.1"/>
</dbReference>
<sequence length="619" mass="67540">MAPSLRLVHGFIASSLRQVTGQRALILILLAWFAAAEAKTPDIRILIDVSGSMRQTDPKNLRIPALQLVNELLPAGAKAGVWLFAEKTEVLADPGNVDDTWKSRTRSRLDRIHSRGLFTDIERAIATATLGWEAPDDAYDRHLVLLTDGLVDVSKQQEKSAASRERIISNQLIKLQNARIRVDTIALSDNVDKDLLKTLAEQTDGWQETAKDADSLQRVFLHMLEQTAAPTTVPIQGNKFGIDDGVSEFTLLAFHDGQTGTTLIDPDGTKISARQMAPGVVWRAESGYDLITIASPKPGEWHLQGVSDPDNRVVVITDLGIEVGELANRVSAGTALRVETWLTDHRQPVTRPDLLKLLSATVTRTATGAQENAAPAQTIANKEAVETPEVEDDPKTLEEATPPPSNEVEMALDSKTGRFQAALGTSNLAPGDYQLECVIDGGTFKRQAVRHFKVSGPPIAVEYKQRPPSEEFPAHNIEVTLSAEADLVDPKSLGGYLLLKDPKDTTSVLELKGTQKLPIGFRFPALQPGSYELSGKVFARTPSGEPIVFKPDTGHFDFEFEAPPTAEKTEPSDFSWLDLSLVLAGGNVILALFIGPTLWFLKQPKKTSKKTAKTKGKKQ</sequence>
<evidence type="ECO:0000313" key="5">
    <source>
        <dbReference type="Proteomes" id="UP001597337"/>
    </source>
</evidence>
<feature type="transmembrane region" description="Helical" evidence="2">
    <location>
        <begin position="579"/>
        <end position="601"/>
    </location>
</feature>
<reference evidence="5" key="1">
    <citation type="journal article" date="2019" name="Int. J. Syst. Evol. Microbiol.">
        <title>The Global Catalogue of Microorganisms (GCM) 10K type strain sequencing project: providing services to taxonomists for standard genome sequencing and annotation.</title>
        <authorList>
            <consortium name="The Broad Institute Genomics Platform"/>
            <consortium name="The Broad Institute Genome Sequencing Center for Infectious Disease"/>
            <person name="Wu L."/>
            <person name="Ma J."/>
        </authorList>
    </citation>
    <scope>NUCLEOTIDE SEQUENCE [LARGE SCALE GENOMIC DNA]</scope>
    <source>
        <strain evidence="5">KACC 12597</strain>
    </source>
</reference>
<feature type="region of interest" description="Disordered" evidence="1">
    <location>
        <begin position="366"/>
        <end position="406"/>
    </location>
</feature>
<dbReference type="SUPFAM" id="SSF53300">
    <property type="entry name" value="vWA-like"/>
    <property type="match status" value="1"/>
</dbReference>
<evidence type="ECO:0000259" key="3">
    <source>
        <dbReference type="PROSITE" id="PS50234"/>
    </source>
</evidence>
<gene>
    <name evidence="4" type="ORF">ACFSJC_10275</name>
</gene>
<keyword evidence="2" id="KW-0472">Membrane</keyword>
<evidence type="ECO:0000313" key="4">
    <source>
        <dbReference type="EMBL" id="MFD2112224.1"/>
    </source>
</evidence>
<dbReference type="CDD" id="cd00198">
    <property type="entry name" value="vWFA"/>
    <property type="match status" value="1"/>
</dbReference>
<dbReference type="EMBL" id="JBHUHX010000021">
    <property type="protein sequence ID" value="MFD2112224.1"/>
    <property type="molecule type" value="Genomic_DNA"/>
</dbReference>
<proteinExistence type="predicted"/>
<evidence type="ECO:0000256" key="2">
    <source>
        <dbReference type="SAM" id="Phobius"/>
    </source>
</evidence>
<protein>
    <submittedName>
        <fullName evidence="4">VWA domain-containing protein</fullName>
    </submittedName>
</protein>
<name>A0ABW4Y838_9GAMM</name>
<dbReference type="SMART" id="SM00327">
    <property type="entry name" value="VWA"/>
    <property type="match status" value="1"/>
</dbReference>
<keyword evidence="5" id="KW-1185">Reference proteome</keyword>
<dbReference type="Pfam" id="PF13768">
    <property type="entry name" value="VWA_3"/>
    <property type="match status" value="1"/>
</dbReference>
<feature type="domain" description="VWFA" evidence="3">
    <location>
        <begin position="42"/>
        <end position="224"/>
    </location>
</feature>